<sequence length="695" mass="77925">MNVAHECLFEKLLDPAIIGQLTFRYIYSKRLCIVALASVLDQKPPASTSNATLINPSNNASSSYTYRNLSIAAPSLLLCCCAWDFFPFEPTKEIARLFFVVGVAATARHSTSRLGIKRVQLTSKKLQQQQQQRRHAGDACGVVPQCFAAPPVGARHAGPLSRCRPLRRAAQRGTVRLYPNAELSARACLTAPFARQCRAENKYSKIYISFSSIISPSFLPAHLPASLVPRLVDGRTRRVATSVWTRRPPNYSKESYTGSTTSTYFHNARLSVYSFIARVCPRCVSSIGAEKHSHTYVCTCREKRYTMCYRRVPVYTAAGGAPIILRAAAGRPMPGNKLYVSIAPLLNQFHLSKYCRAIVNRAAARRSIRVYNGKDVEPRVLAAARDPWLAIISRSRVTPLSSRASLRAAPYYKYRRLHGRIWILVVERVHPSCNRCELFASLRALYIYIAIYIIFVSIVILTIDEDKSNEIRDRNYILQRCSAAAAEERKQEQLAAPAAALITDEPCFNRPTTTSYIYITCAKQMRKIVSGASRTPTRPSTAGKEFYYKTFETPRIRIDEKMHSKSCVFSYTRAEDNRDFRTSGNVTYIEFSITAAAAAATQHLARDTYALNLCAGFARSMKKKLVCSRNPCSNPGNSSMIYARAQFQKHNSGSFYMPRTYTFINHRFARCSCLTGTLSFFSFEDLCALQAAMGL</sequence>
<gene>
    <name evidence="2" type="ORF">TBRA_LOCUS7129</name>
</gene>
<proteinExistence type="predicted"/>
<keyword evidence="1" id="KW-0812">Transmembrane</keyword>
<keyword evidence="3" id="KW-1185">Reference proteome</keyword>
<feature type="transmembrane region" description="Helical" evidence="1">
    <location>
        <begin position="445"/>
        <end position="463"/>
    </location>
</feature>
<keyword evidence="1" id="KW-0472">Membrane</keyword>
<evidence type="ECO:0000313" key="3">
    <source>
        <dbReference type="Proteomes" id="UP000479190"/>
    </source>
</evidence>
<accession>A0A6H5IKE8</accession>
<dbReference type="EMBL" id="CADCXV010000776">
    <property type="protein sequence ID" value="CAB0035231.1"/>
    <property type="molecule type" value="Genomic_DNA"/>
</dbReference>
<name>A0A6H5IKE8_9HYME</name>
<protein>
    <submittedName>
        <fullName evidence="2">Uncharacterized protein</fullName>
    </submittedName>
</protein>
<dbReference type="AlphaFoldDB" id="A0A6H5IKE8"/>
<organism evidence="2 3">
    <name type="scientific">Trichogramma brassicae</name>
    <dbReference type="NCBI Taxonomy" id="86971"/>
    <lineage>
        <taxon>Eukaryota</taxon>
        <taxon>Metazoa</taxon>
        <taxon>Ecdysozoa</taxon>
        <taxon>Arthropoda</taxon>
        <taxon>Hexapoda</taxon>
        <taxon>Insecta</taxon>
        <taxon>Pterygota</taxon>
        <taxon>Neoptera</taxon>
        <taxon>Endopterygota</taxon>
        <taxon>Hymenoptera</taxon>
        <taxon>Apocrita</taxon>
        <taxon>Proctotrupomorpha</taxon>
        <taxon>Chalcidoidea</taxon>
        <taxon>Trichogrammatidae</taxon>
        <taxon>Trichogramma</taxon>
    </lineage>
</organism>
<dbReference type="Proteomes" id="UP000479190">
    <property type="component" value="Unassembled WGS sequence"/>
</dbReference>
<evidence type="ECO:0000313" key="2">
    <source>
        <dbReference type="EMBL" id="CAB0035231.1"/>
    </source>
</evidence>
<keyword evidence="1" id="KW-1133">Transmembrane helix</keyword>
<reference evidence="2 3" key="1">
    <citation type="submission" date="2020-02" db="EMBL/GenBank/DDBJ databases">
        <authorList>
            <person name="Ferguson B K."/>
        </authorList>
    </citation>
    <scope>NUCLEOTIDE SEQUENCE [LARGE SCALE GENOMIC DNA]</scope>
</reference>
<evidence type="ECO:0000256" key="1">
    <source>
        <dbReference type="SAM" id="Phobius"/>
    </source>
</evidence>